<feature type="domain" description="Enoyl reductase (ER)" evidence="6">
    <location>
        <begin position="18"/>
        <end position="372"/>
    </location>
</feature>
<dbReference type="PANTHER" id="PTHR43880:SF12">
    <property type="entry name" value="ALCOHOL DEHYDROGENASE CLASS-3"/>
    <property type="match status" value="1"/>
</dbReference>
<keyword evidence="1 5" id="KW-0479">Metal-binding</keyword>
<reference evidence="7 8" key="1">
    <citation type="submission" date="2021-01" db="EMBL/GenBank/DDBJ databases">
        <title>Brevundimonas vitis sp. nov., an bacterium isolated from grape (Vitis vinifera).</title>
        <authorList>
            <person name="Jiang L."/>
            <person name="Lee J."/>
        </authorList>
    </citation>
    <scope>NUCLEOTIDE SEQUENCE [LARGE SCALE GENOMIC DNA]</scope>
    <source>
        <strain evidence="7 8">GRTSA-9</strain>
    </source>
</reference>
<evidence type="ECO:0000256" key="5">
    <source>
        <dbReference type="RuleBase" id="RU361277"/>
    </source>
</evidence>
<keyword evidence="8" id="KW-1185">Reference proteome</keyword>
<dbReference type="Pfam" id="PF08240">
    <property type="entry name" value="ADH_N"/>
    <property type="match status" value="1"/>
</dbReference>
<evidence type="ECO:0000256" key="1">
    <source>
        <dbReference type="ARBA" id="ARBA00022723"/>
    </source>
</evidence>
<dbReference type="SUPFAM" id="SSF50129">
    <property type="entry name" value="GroES-like"/>
    <property type="match status" value="2"/>
</dbReference>
<evidence type="ECO:0000256" key="4">
    <source>
        <dbReference type="ARBA" id="ARBA00023027"/>
    </source>
</evidence>
<dbReference type="Gene3D" id="3.40.50.720">
    <property type="entry name" value="NAD(P)-binding Rossmann-like Domain"/>
    <property type="match status" value="1"/>
</dbReference>
<evidence type="ECO:0000313" key="8">
    <source>
        <dbReference type="Proteomes" id="UP000595448"/>
    </source>
</evidence>
<dbReference type="SUPFAM" id="SSF51735">
    <property type="entry name" value="NAD(P)-binding Rossmann-fold domains"/>
    <property type="match status" value="1"/>
</dbReference>
<evidence type="ECO:0000259" key="6">
    <source>
        <dbReference type="SMART" id="SM00829"/>
    </source>
</evidence>
<accession>A0ABX7BSL0</accession>
<protein>
    <submittedName>
        <fullName evidence="7">Zinc-dependent alcohol dehydrogenase family protein</fullName>
    </submittedName>
</protein>
<organism evidence="7 8">
    <name type="scientific">Brevundimonas vitisensis</name>
    <dbReference type="NCBI Taxonomy" id="2800818"/>
    <lineage>
        <taxon>Bacteria</taxon>
        <taxon>Pseudomonadati</taxon>
        <taxon>Pseudomonadota</taxon>
        <taxon>Alphaproteobacteria</taxon>
        <taxon>Caulobacterales</taxon>
        <taxon>Caulobacteraceae</taxon>
        <taxon>Brevundimonas</taxon>
    </lineage>
</organism>
<name>A0ABX7BSL0_9CAUL</name>
<dbReference type="EMBL" id="CP067977">
    <property type="protein sequence ID" value="QQQ19728.1"/>
    <property type="molecule type" value="Genomic_DNA"/>
</dbReference>
<evidence type="ECO:0000256" key="2">
    <source>
        <dbReference type="ARBA" id="ARBA00022833"/>
    </source>
</evidence>
<dbReference type="PROSITE" id="PS00059">
    <property type="entry name" value="ADH_ZINC"/>
    <property type="match status" value="1"/>
</dbReference>
<gene>
    <name evidence="7" type="ORF">JIP62_06465</name>
</gene>
<sequence length="377" mass="38611">MKTHAAILRATGLQRPYADSRPLSIEAVDLDPPGPGEVLVAIKAAGLCHSDLSVINGDRPRPLPMALGHEAAGVVEALGEGVTDLKPGDRVVMVFMPSCGHCSPCAEGRPALCEPGAAANGRGELLAGGRRVHAGAEPIHHHLGCSAFAEHAVVSRRSLVRVDDDLPFDQAALFGCAVLTGVGAVVNTAGVRAGQSVVVVGLGGVGLASVLGALACGATPVVAVDLDEDKLALARTLGPVATVNAGDADAVEQVRALTGGGADVAIEMAGSVRALDAAWRMTRRGGLTVTAGLPPPDATLAVNVVSLVGEERTLKGSYIGTCVPSRDIPRYIALFRQGRLPVDRLMSGSVPLDQINTAFDRLAEGRVVRQIVSFEGS</sequence>
<dbReference type="InterPro" id="IPR011032">
    <property type="entry name" value="GroES-like_sf"/>
</dbReference>
<dbReference type="InterPro" id="IPR036291">
    <property type="entry name" value="NAD(P)-bd_dom_sf"/>
</dbReference>
<dbReference type="PANTHER" id="PTHR43880">
    <property type="entry name" value="ALCOHOL DEHYDROGENASE"/>
    <property type="match status" value="1"/>
</dbReference>
<keyword evidence="3" id="KW-0560">Oxidoreductase</keyword>
<dbReference type="InterPro" id="IPR020843">
    <property type="entry name" value="ER"/>
</dbReference>
<evidence type="ECO:0000256" key="3">
    <source>
        <dbReference type="ARBA" id="ARBA00023002"/>
    </source>
</evidence>
<dbReference type="CDD" id="cd08281">
    <property type="entry name" value="liver_ADH_like1"/>
    <property type="match status" value="1"/>
</dbReference>
<evidence type="ECO:0000313" key="7">
    <source>
        <dbReference type="EMBL" id="QQQ19728.1"/>
    </source>
</evidence>
<dbReference type="Pfam" id="PF00107">
    <property type="entry name" value="ADH_zinc_N"/>
    <property type="match status" value="1"/>
</dbReference>
<comment type="similarity">
    <text evidence="5">Belongs to the zinc-containing alcohol dehydrogenase family.</text>
</comment>
<dbReference type="RefSeq" id="WP_201104097.1">
    <property type="nucleotide sequence ID" value="NZ_CP067977.1"/>
</dbReference>
<dbReference type="Gene3D" id="3.90.180.10">
    <property type="entry name" value="Medium-chain alcohol dehydrogenases, catalytic domain"/>
    <property type="match status" value="1"/>
</dbReference>
<dbReference type="SMART" id="SM00829">
    <property type="entry name" value="PKS_ER"/>
    <property type="match status" value="1"/>
</dbReference>
<dbReference type="InterPro" id="IPR002328">
    <property type="entry name" value="ADH_Zn_CS"/>
</dbReference>
<dbReference type="InterPro" id="IPR013149">
    <property type="entry name" value="ADH-like_C"/>
</dbReference>
<keyword evidence="2 5" id="KW-0862">Zinc</keyword>
<keyword evidence="4" id="KW-0520">NAD</keyword>
<proteinExistence type="inferred from homology"/>
<dbReference type="Proteomes" id="UP000595448">
    <property type="component" value="Chromosome"/>
</dbReference>
<comment type="cofactor">
    <cofactor evidence="5">
        <name>Zn(2+)</name>
        <dbReference type="ChEBI" id="CHEBI:29105"/>
    </cofactor>
</comment>
<dbReference type="InterPro" id="IPR013154">
    <property type="entry name" value="ADH-like_N"/>
</dbReference>